<dbReference type="Pfam" id="PF18962">
    <property type="entry name" value="Por_Secre_tail"/>
    <property type="match status" value="1"/>
</dbReference>
<evidence type="ECO:0000256" key="3">
    <source>
        <dbReference type="ARBA" id="ARBA00022729"/>
    </source>
</evidence>
<dbReference type="PANTHER" id="PTHR36234:SF5">
    <property type="entry name" value="LYSYL ENDOPEPTIDASE"/>
    <property type="match status" value="1"/>
</dbReference>
<gene>
    <name evidence="8" type="ORF">ACFSTE_01705</name>
</gene>
<evidence type="ECO:0000259" key="7">
    <source>
        <dbReference type="Pfam" id="PF18962"/>
    </source>
</evidence>
<dbReference type="NCBIfam" id="TIGR04183">
    <property type="entry name" value="Por_Secre_tail"/>
    <property type="match status" value="1"/>
</dbReference>
<keyword evidence="2 6" id="KW-0645">Protease</keyword>
<evidence type="ECO:0000256" key="4">
    <source>
        <dbReference type="ARBA" id="ARBA00022801"/>
    </source>
</evidence>
<dbReference type="EC" id="3.4.21.-" evidence="6"/>
<dbReference type="PRINTS" id="PR00839">
    <property type="entry name" value="V8PROTEASE"/>
</dbReference>
<dbReference type="PANTHER" id="PTHR36234">
    <property type="entry name" value="LYSYL ENDOPEPTIDASE"/>
    <property type="match status" value="1"/>
</dbReference>
<dbReference type="InterPro" id="IPR018114">
    <property type="entry name" value="TRYPSIN_HIS"/>
</dbReference>
<feature type="signal peptide" evidence="6">
    <location>
        <begin position="1"/>
        <end position="20"/>
    </location>
</feature>
<reference evidence="9" key="1">
    <citation type="journal article" date="2019" name="Int. J. Syst. Evol. Microbiol.">
        <title>The Global Catalogue of Microorganisms (GCM) 10K type strain sequencing project: providing services to taxonomists for standard genome sequencing and annotation.</title>
        <authorList>
            <consortium name="The Broad Institute Genomics Platform"/>
            <consortium name="The Broad Institute Genome Sequencing Center for Infectious Disease"/>
            <person name="Wu L."/>
            <person name="Ma J."/>
        </authorList>
    </citation>
    <scope>NUCLEOTIDE SEQUENCE [LARGE SCALE GENOMIC DNA]</scope>
    <source>
        <strain evidence="9">KCTC 42423</strain>
    </source>
</reference>
<dbReference type="EMBL" id="JBHULX010000001">
    <property type="protein sequence ID" value="MFD2589528.1"/>
    <property type="molecule type" value="Genomic_DNA"/>
</dbReference>
<dbReference type="Proteomes" id="UP001597459">
    <property type="component" value="Unassembled WGS sequence"/>
</dbReference>
<evidence type="ECO:0000313" key="9">
    <source>
        <dbReference type="Proteomes" id="UP001597459"/>
    </source>
</evidence>
<dbReference type="PROSITE" id="PS00134">
    <property type="entry name" value="TRYPSIN_HIS"/>
    <property type="match status" value="1"/>
</dbReference>
<protein>
    <recommendedName>
        <fullName evidence="6">Serine protease</fullName>
        <ecNumber evidence="6">3.4.21.-</ecNumber>
    </recommendedName>
</protein>
<keyword evidence="5 6" id="KW-0720">Serine protease</keyword>
<dbReference type="SUPFAM" id="SSF50494">
    <property type="entry name" value="Trypsin-like serine proteases"/>
    <property type="match status" value="1"/>
</dbReference>
<evidence type="ECO:0000313" key="8">
    <source>
        <dbReference type="EMBL" id="MFD2589528.1"/>
    </source>
</evidence>
<dbReference type="InterPro" id="IPR008256">
    <property type="entry name" value="Peptidase_S1B"/>
</dbReference>
<dbReference type="Pfam" id="PF13365">
    <property type="entry name" value="Trypsin_2"/>
    <property type="match status" value="1"/>
</dbReference>
<evidence type="ECO:0000256" key="5">
    <source>
        <dbReference type="ARBA" id="ARBA00022825"/>
    </source>
</evidence>
<comment type="similarity">
    <text evidence="1 6">Belongs to the peptidase S1B family.</text>
</comment>
<feature type="domain" description="Secretion system C-terminal sorting" evidence="7">
    <location>
        <begin position="496"/>
        <end position="561"/>
    </location>
</feature>
<dbReference type="InterPro" id="IPR043504">
    <property type="entry name" value="Peptidase_S1_PA_chymotrypsin"/>
</dbReference>
<keyword evidence="4 6" id="KW-0378">Hydrolase</keyword>
<keyword evidence="3 6" id="KW-0732">Signal</keyword>
<dbReference type="RefSeq" id="WP_176027862.1">
    <property type="nucleotide sequence ID" value="NZ_JBHSJV010000001.1"/>
</dbReference>
<comment type="caution">
    <text evidence="8">The sequence shown here is derived from an EMBL/GenBank/DDBJ whole genome shotgun (WGS) entry which is preliminary data.</text>
</comment>
<dbReference type="InterPro" id="IPR026444">
    <property type="entry name" value="Secre_tail"/>
</dbReference>
<organism evidence="8 9">
    <name type="scientific">Aquimarina hainanensis</name>
    <dbReference type="NCBI Taxonomy" id="1578017"/>
    <lineage>
        <taxon>Bacteria</taxon>
        <taxon>Pseudomonadati</taxon>
        <taxon>Bacteroidota</taxon>
        <taxon>Flavobacteriia</taxon>
        <taxon>Flavobacteriales</taxon>
        <taxon>Flavobacteriaceae</taxon>
        <taxon>Aquimarina</taxon>
    </lineage>
</organism>
<name>A0ABW5N324_9FLAO</name>
<keyword evidence="9" id="KW-1185">Reference proteome</keyword>
<evidence type="ECO:0000256" key="2">
    <source>
        <dbReference type="ARBA" id="ARBA00022670"/>
    </source>
</evidence>
<accession>A0ABW5N324</accession>
<feature type="chain" id="PRO_5044991828" description="Serine protease" evidence="6">
    <location>
        <begin position="21"/>
        <end position="563"/>
    </location>
</feature>
<evidence type="ECO:0000256" key="1">
    <source>
        <dbReference type="ARBA" id="ARBA00008764"/>
    </source>
</evidence>
<dbReference type="Gene3D" id="2.40.10.10">
    <property type="entry name" value="Trypsin-like serine proteases"/>
    <property type="match status" value="2"/>
</dbReference>
<dbReference type="Gene3D" id="2.10.10.20">
    <property type="entry name" value="Carbohydrate-binding module superfamily 5/12"/>
    <property type="match status" value="1"/>
</dbReference>
<proteinExistence type="inferred from homology"/>
<dbReference type="InterPro" id="IPR009003">
    <property type="entry name" value="Peptidase_S1_PA"/>
</dbReference>
<evidence type="ECO:0000256" key="6">
    <source>
        <dbReference type="RuleBase" id="RU004296"/>
    </source>
</evidence>
<sequence length="563" mass="60171">MKKSLFLLTIILWSCANVFAQEELPHHYSKYNLEIKTNANKSGTQEASEVVTEKGATWLRLYFEEVELGANGKLTITSLLDGATQTLTANTLKEWKNSTAYFNGDKVRVTLTSGAKSGAIRLKVNELEVGEKSSTKTQCGSSDDRRASSDRAIGRIMPIGCTGWIIRNGKLVTAGHCATSRAQLIEFQVPKSNSGGSVVHPGPEDQYPIGNFVTEYTGASTDWAVFTASANSQTGKTPIQAQGKSYNVVQSNPGSTIRITGYGVDTGRDNQTQQTHSGPLSSSTNTFVRYRTDTEGGNSGSPIIDEASGNAVGVHGYGGCSRSGGSNYGVRATVSNFWRAMGLSGGGGCSDGDQVNVTFRNSTNCSLSFYRNGSSQFTISAGQSRQVSTTVGTNWQARNSGQNVDSFTINCNSTTYTASGNCGGSGDICAGVAPWRSGVSYSAGDRVTYRGYLYEKRSGRGWNRIGRCGSRALTESVTEGVVETEAFENQKFTVAPNPVAGGEIEIFLPPTVDASYEIIDLLGKTIQKGSAENTINVSGLKRGVYMIKISSEGKNQIQRIIKK</sequence>